<organism evidence="1 2">
    <name type="scientific">Tenggerimyces flavus</name>
    <dbReference type="NCBI Taxonomy" id="1708749"/>
    <lineage>
        <taxon>Bacteria</taxon>
        <taxon>Bacillati</taxon>
        <taxon>Actinomycetota</taxon>
        <taxon>Actinomycetes</taxon>
        <taxon>Propionibacteriales</taxon>
        <taxon>Nocardioidaceae</taxon>
        <taxon>Tenggerimyces</taxon>
    </lineage>
</organism>
<dbReference type="EMBL" id="JBHRZH010000046">
    <property type="protein sequence ID" value="MFC3766024.1"/>
    <property type="molecule type" value="Genomic_DNA"/>
</dbReference>
<accession>A0ABV7YMF5</accession>
<dbReference type="RefSeq" id="WP_205118392.1">
    <property type="nucleotide sequence ID" value="NZ_JAFBCM010000001.1"/>
</dbReference>
<dbReference type="SUPFAM" id="SSF54427">
    <property type="entry name" value="NTF2-like"/>
    <property type="match status" value="1"/>
</dbReference>
<dbReference type="InterPro" id="IPR009959">
    <property type="entry name" value="Cyclase_SnoaL-like"/>
</dbReference>
<evidence type="ECO:0000313" key="1">
    <source>
        <dbReference type="EMBL" id="MFC3766024.1"/>
    </source>
</evidence>
<dbReference type="InterPro" id="IPR032710">
    <property type="entry name" value="NTF2-like_dom_sf"/>
</dbReference>
<proteinExistence type="predicted"/>
<protein>
    <submittedName>
        <fullName evidence="1">Ester cyclase</fullName>
    </submittedName>
</protein>
<keyword evidence="2" id="KW-1185">Reference proteome</keyword>
<comment type="caution">
    <text evidence="1">The sequence shown here is derived from an EMBL/GenBank/DDBJ whole genome shotgun (WGS) entry which is preliminary data.</text>
</comment>
<evidence type="ECO:0000313" key="2">
    <source>
        <dbReference type="Proteomes" id="UP001595699"/>
    </source>
</evidence>
<sequence>MPTREANKAVVRRLVDEVLNGGDLDVIDELYAPGVADEARAWIGPFRSSFPDVYMETVDLIAEGDQVVGRFRCSATHTGDWLGHAPTGRRFDDVDEVNIYRVHGGRIVDTWNLEDNLSRLTQLGLPL</sequence>
<dbReference type="Pfam" id="PF07366">
    <property type="entry name" value="SnoaL"/>
    <property type="match status" value="1"/>
</dbReference>
<dbReference type="PANTHER" id="PTHR38436">
    <property type="entry name" value="POLYKETIDE CYCLASE SNOAL-LIKE DOMAIN"/>
    <property type="match status" value="1"/>
</dbReference>
<dbReference type="PANTHER" id="PTHR38436:SF1">
    <property type="entry name" value="ESTER CYCLASE"/>
    <property type="match status" value="1"/>
</dbReference>
<name>A0ABV7YMF5_9ACTN</name>
<dbReference type="Proteomes" id="UP001595699">
    <property type="component" value="Unassembled WGS sequence"/>
</dbReference>
<reference evidence="2" key="1">
    <citation type="journal article" date="2019" name="Int. J. Syst. Evol. Microbiol.">
        <title>The Global Catalogue of Microorganisms (GCM) 10K type strain sequencing project: providing services to taxonomists for standard genome sequencing and annotation.</title>
        <authorList>
            <consortium name="The Broad Institute Genomics Platform"/>
            <consortium name="The Broad Institute Genome Sequencing Center for Infectious Disease"/>
            <person name="Wu L."/>
            <person name="Ma J."/>
        </authorList>
    </citation>
    <scope>NUCLEOTIDE SEQUENCE [LARGE SCALE GENOMIC DNA]</scope>
    <source>
        <strain evidence="2">CGMCC 4.7241</strain>
    </source>
</reference>
<dbReference type="Gene3D" id="3.10.450.50">
    <property type="match status" value="1"/>
</dbReference>
<gene>
    <name evidence="1" type="ORF">ACFOUW_34675</name>
</gene>